<keyword evidence="2" id="KW-0560">Oxidoreductase</keyword>
<dbReference type="EMBL" id="CP054020">
    <property type="protein sequence ID" value="QKI88137.1"/>
    <property type="molecule type" value="Genomic_DNA"/>
</dbReference>
<gene>
    <name evidence="2" type="ORF">HQN79_00405</name>
</gene>
<protein>
    <submittedName>
        <fullName evidence="2">Antibiotic biosynthesis monooxygenase</fullName>
    </submittedName>
</protein>
<name>A0A7D4NPI3_9GAMM</name>
<accession>A0A7D4NPI3</accession>
<evidence type="ECO:0000259" key="1">
    <source>
        <dbReference type="PROSITE" id="PS51725"/>
    </source>
</evidence>
<keyword evidence="2" id="KW-0503">Monooxygenase</keyword>
<dbReference type="InterPro" id="IPR011008">
    <property type="entry name" value="Dimeric_a/b-barrel"/>
</dbReference>
<organism evidence="2 3">
    <name type="scientific">Thiomicrorhabdus xiamenensis</name>
    <dbReference type="NCBI Taxonomy" id="2739063"/>
    <lineage>
        <taxon>Bacteria</taxon>
        <taxon>Pseudomonadati</taxon>
        <taxon>Pseudomonadota</taxon>
        <taxon>Gammaproteobacteria</taxon>
        <taxon>Thiotrichales</taxon>
        <taxon>Piscirickettsiaceae</taxon>
        <taxon>Thiomicrorhabdus</taxon>
    </lineage>
</organism>
<proteinExistence type="predicted"/>
<feature type="domain" description="ABM" evidence="1">
    <location>
        <begin position="5"/>
        <end position="103"/>
    </location>
</feature>
<dbReference type="RefSeq" id="WP_173283728.1">
    <property type="nucleotide sequence ID" value="NZ_CP054020.1"/>
</dbReference>
<dbReference type="Gene3D" id="3.30.70.100">
    <property type="match status" value="1"/>
</dbReference>
<dbReference type="SUPFAM" id="SSF54909">
    <property type="entry name" value="Dimeric alpha+beta barrel"/>
    <property type="match status" value="1"/>
</dbReference>
<dbReference type="PROSITE" id="PS51725">
    <property type="entry name" value="ABM"/>
    <property type="match status" value="1"/>
</dbReference>
<keyword evidence="3" id="KW-1185">Reference proteome</keyword>
<dbReference type="AlphaFoldDB" id="A0A7D4NPI3"/>
<dbReference type="Pfam" id="PF03992">
    <property type="entry name" value="ABM"/>
    <property type="match status" value="1"/>
</dbReference>
<dbReference type="InterPro" id="IPR007138">
    <property type="entry name" value="ABM_dom"/>
</dbReference>
<dbReference type="Proteomes" id="UP000504724">
    <property type="component" value="Chromosome"/>
</dbReference>
<reference evidence="2 3" key="1">
    <citation type="submission" date="2020-05" db="EMBL/GenBank/DDBJ databases">
        <title>Thiomicrorhabdus sediminis sp.nov. and Thiomicrorhabdus xiamenensis sp.nov., novel sulfur-oxidizing bacteria isolated from coastal sediment.</title>
        <authorList>
            <person name="Liu X."/>
        </authorList>
    </citation>
    <scope>NUCLEOTIDE SEQUENCE [LARGE SCALE GENOMIC DNA]</scope>
    <source>
        <strain evidence="2 3">G2</strain>
    </source>
</reference>
<dbReference type="KEGG" id="txa:HQN79_00405"/>
<dbReference type="GO" id="GO:0004497">
    <property type="term" value="F:monooxygenase activity"/>
    <property type="evidence" value="ECO:0007669"/>
    <property type="project" value="UniProtKB-KW"/>
</dbReference>
<evidence type="ECO:0000313" key="2">
    <source>
        <dbReference type="EMBL" id="QKI88137.1"/>
    </source>
</evidence>
<sequence>MSKKVYCIAEFQPKPGQSEALFEILQSLEPNTLREDGCLQYRVTRQISSPFAEGSGFPIVFNEIWQDMVAFEAHCQRKEIVNFFEKYCLAEDGLAADWNVRVFSDEPENYDAPLKQAPHSSDYLAL</sequence>
<evidence type="ECO:0000313" key="3">
    <source>
        <dbReference type="Proteomes" id="UP000504724"/>
    </source>
</evidence>